<dbReference type="SUPFAM" id="SSF47384">
    <property type="entry name" value="Homodimeric domain of signal transducing histidine kinase"/>
    <property type="match status" value="1"/>
</dbReference>
<keyword evidence="9" id="KW-1133">Transmembrane helix</keyword>
<keyword evidence="4 11" id="KW-0808">Transferase</keyword>
<dbReference type="SMART" id="SM00388">
    <property type="entry name" value="HisKA"/>
    <property type="match status" value="1"/>
</dbReference>
<proteinExistence type="predicted"/>
<dbReference type="InterPro" id="IPR005467">
    <property type="entry name" value="His_kinase_dom"/>
</dbReference>
<keyword evidence="9" id="KW-0472">Membrane</keyword>
<dbReference type="Pfam" id="PF02518">
    <property type="entry name" value="HATPase_c"/>
    <property type="match status" value="1"/>
</dbReference>
<evidence type="ECO:0000256" key="9">
    <source>
        <dbReference type="SAM" id="Phobius"/>
    </source>
</evidence>
<evidence type="ECO:0000313" key="12">
    <source>
        <dbReference type="Proteomes" id="UP000464657"/>
    </source>
</evidence>
<feature type="transmembrane region" description="Helical" evidence="9">
    <location>
        <begin position="12"/>
        <end position="33"/>
    </location>
</feature>
<dbReference type="KEGG" id="kan:IMCC3317_25340"/>
<dbReference type="InterPro" id="IPR003594">
    <property type="entry name" value="HATPase_dom"/>
</dbReference>
<dbReference type="GO" id="GO:0000155">
    <property type="term" value="F:phosphorelay sensor kinase activity"/>
    <property type="evidence" value="ECO:0007669"/>
    <property type="project" value="InterPro"/>
</dbReference>
<dbReference type="PANTHER" id="PTHR43065">
    <property type="entry name" value="SENSOR HISTIDINE KINASE"/>
    <property type="match status" value="1"/>
</dbReference>
<evidence type="ECO:0000256" key="3">
    <source>
        <dbReference type="ARBA" id="ARBA00022553"/>
    </source>
</evidence>
<dbReference type="InterPro" id="IPR003661">
    <property type="entry name" value="HisK_dim/P_dom"/>
</dbReference>
<dbReference type="SUPFAM" id="SSF55874">
    <property type="entry name" value="ATPase domain of HSP90 chaperone/DNA topoisomerase II/histidine kinase"/>
    <property type="match status" value="1"/>
</dbReference>
<keyword evidence="7" id="KW-0067">ATP-binding</keyword>
<evidence type="ECO:0000256" key="4">
    <source>
        <dbReference type="ARBA" id="ARBA00022679"/>
    </source>
</evidence>
<keyword evidence="3" id="KW-0597">Phosphoprotein</keyword>
<dbReference type="OrthoDB" id="9815750at2"/>
<dbReference type="Pfam" id="PF00512">
    <property type="entry name" value="HisKA"/>
    <property type="match status" value="1"/>
</dbReference>
<keyword evidence="12" id="KW-1185">Reference proteome</keyword>
<keyword evidence="9" id="KW-0812">Transmembrane</keyword>
<gene>
    <name evidence="11" type="primary">kinD</name>
    <name evidence="11" type="ORF">IMCC3317_25340</name>
</gene>
<sequence length="389" mass="44373">MILKNKPVLIRRILILVSFIIVAGILWNTYIFFQEFKQEERAKMEIFAEAVSEITQNSLKDDLSNLSLKIISNNLSNPRISVTVNNVMEAQNMDEEKIKDSLYLKRKIEQFAKENKPINISYYDDQLKRKVDLGVLYYGDSEALNKLKYYPLALLLIIVLFAAVAYFFFSASKASEQNKLWAGMAKETAHQIGTPLSSLVGWAEILKTENVDPQYVKEIEKDIDRLQTITERFSKIGSIPKLERLDIVQETKDSYDYLLTRTSKLVDFTFEAPETPIYSEINAQLYSWTIENMVKNAIDAMKGKGALLVEIIPSATFVKIQITDNGKGIPKRNFKRVFQPGFTSKKRGWGLGLSLAKRIVENYHDGKIKVLKSELGKGTTMQISLKTVV</sequence>
<evidence type="ECO:0000256" key="5">
    <source>
        <dbReference type="ARBA" id="ARBA00022741"/>
    </source>
</evidence>
<comment type="catalytic activity">
    <reaction evidence="1">
        <text>ATP + protein L-histidine = ADP + protein N-phospho-L-histidine.</text>
        <dbReference type="EC" id="2.7.13.3"/>
    </reaction>
</comment>
<feature type="domain" description="Histidine kinase" evidence="10">
    <location>
        <begin position="187"/>
        <end position="389"/>
    </location>
</feature>
<evidence type="ECO:0000256" key="7">
    <source>
        <dbReference type="ARBA" id="ARBA00022840"/>
    </source>
</evidence>
<dbReference type="SMART" id="SM00387">
    <property type="entry name" value="HATPase_c"/>
    <property type="match status" value="1"/>
</dbReference>
<dbReference type="Gene3D" id="3.30.565.10">
    <property type="entry name" value="Histidine kinase-like ATPase, C-terminal domain"/>
    <property type="match status" value="1"/>
</dbReference>
<dbReference type="RefSeq" id="WP_160129802.1">
    <property type="nucleotide sequence ID" value="NZ_CP019288.1"/>
</dbReference>
<dbReference type="PRINTS" id="PR00344">
    <property type="entry name" value="BCTRLSENSOR"/>
</dbReference>
<keyword evidence="8" id="KW-0902">Two-component regulatory system</keyword>
<dbReference type="EMBL" id="CP019288">
    <property type="protein sequence ID" value="QHI37156.1"/>
    <property type="molecule type" value="Genomic_DNA"/>
</dbReference>
<protein>
    <recommendedName>
        <fullName evidence="2">histidine kinase</fullName>
        <ecNumber evidence="2">2.7.13.3</ecNumber>
    </recommendedName>
</protein>
<evidence type="ECO:0000256" key="6">
    <source>
        <dbReference type="ARBA" id="ARBA00022777"/>
    </source>
</evidence>
<dbReference type="EC" id="2.7.13.3" evidence="2"/>
<keyword evidence="5" id="KW-0547">Nucleotide-binding</keyword>
<dbReference type="InterPro" id="IPR036097">
    <property type="entry name" value="HisK_dim/P_sf"/>
</dbReference>
<evidence type="ECO:0000256" key="2">
    <source>
        <dbReference type="ARBA" id="ARBA00012438"/>
    </source>
</evidence>
<dbReference type="AlphaFoldDB" id="A0A7L4ZLV7"/>
<dbReference type="CDD" id="cd00082">
    <property type="entry name" value="HisKA"/>
    <property type="match status" value="1"/>
</dbReference>
<dbReference type="CDD" id="cd00075">
    <property type="entry name" value="HATPase"/>
    <property type="match status" value="1"/>
</dbReference>
<evidence type="ECO:0000313" key="11">
    <source>
        <dbReference type="EMBL" id="QHI37156.1"/>
    </source>
</evidence>
<dbReference type="Proteomes" id="UP000464657">
    <property type="component" value="Chromosome"/>
</dbReference>
<dbReference type="InterPro" id="IPR036890">
    <property type="entry name" value="HATPase_C_sf"/>
</dbReference>
<evidence type="ECO:0000259" key="10">
    <source>
        <dbReference type="PROSITE" id="PS50109"/>
    </source>
</evidence>
<dbReference type="GO" id="GO:0005524">
    <property type="term" value="F:ATP binding"/>
    <property type="evidence" value="ECO:0007669"/>
    <property type="project" value="UniProtKB-KW"/>
</dbReference>
<feature type="transmembrane region" description="Helical" evidence="9">
    <location>
        <begin position="149"/>
        <end position="169"/>
    </location>
</feature>
<evidence type="ECO:0000256" key="8">
    <source>
        <dbReference type="ARBA" id="ARBA00023012"/>
    </source>
</evidence>
<accession>A0A7L4ZLV7</accession>
<dbReference type="InterPro" id="IPR004358">
    <property type="entry name" value="Sig_transdc_His_kin-like_C"/>
</dbReference>
<organism evidence="11 12">
    <name type="scientific">Kordia antarctica</name>
    <dbReference type="NCBI Taxonomy" id="1218801"/>
    <lineage>
        <taxon>Bacteria</taxon>
        <taxon>Pseudomonadati</taxon>
        <taxon>Bacteroidota</taxon>
        <taxon>Flavobacteriia</taxon>
        <taxon>Flavobacteriales</taxon>
        <taxon>Flavobacteriaceae</taxon>
        <taxon>Kordia</taxon>
    </lineage>
</organism>
<dbReference type="PROSITE" id="PS50109">
    <property type="entry name" value="HIS_KIN"/>
    <property type="match status" value="1"/>
</dbReference>
<evidence type="ECO:0000256" key="1">
    <source>
        <dbReference type="ARBA" id="ARBA00000085"/>
    </source>
</evidence>
<reference evidence="11 12" key="1">
    <citation type="journal article" date="2013" name="Int. J. Syst. Evol. Microbiol.">
        <title>Kordia antarctica sp. nov., isolated from Antarctic seawater.</title>
        <authorList>
            <person name="Baek K."/>
            <person name="Choi A."/>
            <person name="Kang I."/>
            <person name="Lee K."/>
            <person name="Cho J.C."/>
        </authorList>
    </citation>
    <scope>NUCLEOTIDE SEQUENCE [LARGE SCALE GENOMIC DNA]</scope>
    <source>
        <strain evidence="11 12">IMCC3317</strain>
    </source>
</reference>
<dbReference type="Gene3D" id="1.10.287.130">
    <property type="match status" value="1"/>
</dbReference>
<dbReference type="PANTHER" id="PTHR43065:SF46">
    <property type="entry name" value="C4-DICARBOXYLATE TRANSPORT SENSOR PROTEIN DCTB"/>
    <property type="match status" value="1"/>
</dbReference>
<name>A0A7L4ZLV7_9FLAO</name>
<keyword evidence="6 11" id="KW-0418">Kinase</keyword>